<dbReference type="Proteomes" id="UP001287356">
    <property type="component" value="Unassembled WGS sequence"/>
</dbReference>
<name>A0AAE0NE93_9PEZI</name>
<keyword evidence="1" id="KW-0472">Membrane</keyword>
<evidence type="ECO:0000256" key="1">
    <source>
        <dbReference type="SAM" id="Phobius"/>
    </source>
</evidence>
<evidence type="ECO:0000313" key="3">
    <source>
        <dbReference type="Proteomes" id="UP001287356"/>
    </source>
</evidence>
<gene>
    <name evidence="2" type="ORF">B0T24DRAFT_613389</name>
</gene>
<keyword evidence="1" id="KW-1133">Transmembrane helix</keyword>
<keyword evidence="1" id="KW-0812">Transmembrane</keyword>
<reference evidence="2" key="2">
    <citation type="submission" date="2023-06" db="EMBL/GenBank/DDBJ databases">
        <authorList>
            <consortium name="Lawrence Berkeley National Laboratory"/>
            <person name="Haridas S."/>
            <person name="Hensen N."/>
            <person name="Bonometti L."/>
            <person name="Westerberg I."/>
            <person name="Brannstrom I.O."/>
            <person name="Guillou S."/>
            <person name="Cros-Aarteil S."/>
            <person name="Calhoun S."/>
            <person name="Kuo A."/>
            <person name="Mondo S."/>
            <person name="Pangilinan J."/>
            <person name="Riley R."/>
            <person name="Labutti K."/>
            <person name="Andreopoulos B."/>
            <person name="Lipzen A."/>
            <person name="Chen C."/>
            <person name="Yanf M."/>
            <person name="Daum C."/>
            <person name="Ng V."/>
            <person name="Clum A."/>
            <person name="Steindorff A."/>
            <person name="Ohm R."/>
            <person name="Martin F."/>
            <person name="Silar P."/>
            <person name="Natvig D."/>
            <person name="Lalanne C."/>
            <person name="Gautier V."/>
            <person name="Ament-Velasquez S.L."/>
            <person name="Kruys A."/>
            <person name="Hutchinson M.I."/>
            <person name="Powell A.J."/>
            <person name="Barry K."/>
            <person name="Miller A.N."/>
            <person name="Grigoriev I.V."/>
            <person name="Debuchy R."/>
            <person name="Gladieux P."/>
            <person name="Thoren M.H."/>
            <person name="Johannesson H."/>
        </authorList>
    </citation>
    <scope>NUCLEOTIDE SEQUENCE</scope>
    <source>
        <strain evidence="2">CBS 958.72</strain>
    </source>
</reference>
<dbReference type="AlphaFoldDB" id="A0AAE0NE93"/>
<comment type="caution">
    <text evidence="2">The sequence shown here is derived from an EMBL/GenBank/DDBJ whole genome shotgun (WGS) entry which is preliminary data.</text>
</comment>
<accession>A0AAE0NE93</accession>
<evidence type="ECO:0000313" key="2">
    <source>
        <dbReference type="EMBL" id="KAK3379895.1"/>
    </source>
</evidence>
<reference evidence="2" key="1">
    <citation type="journal article" date="2023" name="Mol. Phylogenet. Evol.">
        <title>Genome-scale phylogeny and comparative genomics of the fungal order Sordariales.</title>
        <authorList>
            <person name="Hensen N."/>
            <person name="Bonometti L."/>
            <person name="Westerberg I."/>
            <person name="Brannstrom I.O."/>
            <person name="Guillou S."/>
            <person name="Cros-Aarteil S."/>
            <person name="Calhoun S."/>
            <person name="Haridas S."/>
            <person name="Kuo A."/>
            <person name="Mondo S."/>
            <person name="Pangilinan J."/>
            <person name="Riley R."/>
            <person name="LaButti K."/>
            <person name="Andreopoulos B."/>
            <person name="Lipzen A."/>
            <person name="Chen C."/>
            <person name="Yan M."/>
            <person name="Daum C."/>
            <person name="Ng V."/>
            <person name="Clum A."/>
            <person name="Steindorff A."/>
            <person name="Ohm R.A."/>
            <person name="Martin F."/>
            <person name="Silar P."/>
            <person name="Natvig D.O."/>
            <person name="Lalanne C."/>
            <person name="Gautier V."/>
            <person name="Ament-Velasquez S.L."/>
            <person name="Kruys A."/>
            <person name="Hutchinson M.I."/>
            <person name="Powell A.J."/>
            <person name="Barry K."/>
            <person name="Miller A.N."/>
            <person name="Grigoriev I.V."/>
            <person name="Debuchy R."/>
            <person name="Gladieux P."/>
            <person name="Hiltunen Thoren M."/>
            <person name="Johannesson H."/>
        </authorList>
    </citation>
    <scope>NUCLEOTIDE SEQUENCE</scope>
    <source>
        <strain evidence="2">CBS 958.72</strain>
    </source>
</reference>
<protein>
    <submittedName>
        <fullName evidence="2">Uncharacterized protein</fullName>
    </submittedName>
</protein>
<proteinExistence type="predicted"/>
<sequence length="161" mass="18992">MVSFFLPLVFVLGSRIYQFATLSRSRCRRLMSFYFPAHFFFFSRHYIHVRSQNLVFTTLRIYQGIGVSTILFSCLSNCCFFGWKTVEKLGRGLLFLFFLVRKEMRRTGKTELGGGDDCKIIRNEKEYRRSTQREKLYYLTIMIPQSFTLYQFAAAASCLLL</sequence>
<dbReference type="EMBL" id="JAULSN010000002">
    <property type="protein sequence ID" value="KAK3379895.1"/>
    <property type="molecule type" value="Genomic_DNA"/>
</dbReference>
<organism evidence="2 3">
    <name type="scientific">Lasiosphaeria ovina</name>
    <dbReference type="NCBI Taxonomy" id="92902"/>
    <lineage>
        <taxon>Eukaryota</taxon>
        <taxon>Fungi</taxon>
        <taxon>Dikarya</taxon>
        <taxon>Ascomycota</taxon>
        <taxon>Pezizomycotina</taxon>
        <taxon>Sordariomycetes</taxon>
        <taxon>Sordariomycetidae</taxon>
        <taxon>Sordariales</taxon>
        <taxon>Lasiosphaeriaceae</taxon>
        <taxon>Lasiosphaeria</taxon>
    </lineage>
</organism>
<keyword evidence="3" id="KW-1185">Reference proteome</keyword>
<feature type="transmembrane region" description="Helical" evidence="1">
    <location>
        <begin position="61"/>
        <end position="83"/>
    </location>
</feature>
<feature type="transmembrane region" description="Helical" evidence="1">
    <location>
        <begin position="136"/>
        <end position="156"/>
    </location>
</feature>